<proteinExistence type="predicted"/>
<dbReference type="RefSeq" id="WP_091521127.1">
    <property type="nucleotide sequence ID" value="NZ_FORF01000008.1"/>
</dbReference>
<evidence type="ECO:0000259" key="1">
    <source>
        <dbReference type="Pfam" id="PF04273"/>
    </source>
</evidence>
<dbReference type="GO" id="GO:0016787">
    <property type="term" value="F:hydrolase activity"/>
    <property type="evidence" value="ECO:0007669"/>
    <property type="project" value="InterPro"/>
</dbReference>
<reference evidence="3" key="1">
    <citation type="submission" date="2016-10" db="EMBL/GenBank/DDBJ databases">
        <authorList>
            <person name="Varghese N."/>
            <person name="Submissions S."/>
        </authorList>
    </citation>
    <scope>NUCLEOTIDE SEQUENCE [LARGE SCALE GENOMIC DNA]</scope>
    <source>
        <strain evidence="3">DSM 21857</strain>
    </source>
</reference>
<dbReference type="InterPro" id="IPR005939">
    <property type="entry name" value="BLH_phosphatase-like"/>
</dbReference>
<accession>A0A1I3M7V5</accession>
<dbReference type="STRING" id="1121003.SAMN03080618_01693"/>
<dbReference type="InterPro" id="IPR029021">
    <property type="entry name" value="Prot-tyrosine_phosphatase-like"/>
</dbReference>
<dbReference type="AlphaFoldDB" id="A0A1I3M7V5"/>
<evidence type="ECO:0000313" key="2">
    <source>
        <dbReference type="EMBL" id="SFI92776.1"/>
    </source>
</evidence>
<protein>
    <submittedName>
        <fullName evidence="2">TIGR01244 family protein</fullName>
    </submittedName>
</protein>
<gene>
    <name evidence="2" type="ORF">SAMN03080618_01693</name>
</gene>
<dbReference type="Pfam" id="PF04273">
    <property type="entry name" value="BLH_phosphatase"/>
    <property type="match status" value="1"/>
</dbReference>
<dbReference type="SUPFAM" id="SSF52799">
    <property type="entry name" value="(Phosphotyrosine protein) phosphatases II"/>
    <property type="match status" value="1"/>
</dbReference>
<name>A0A1I3M7V5_9HYPH</name>
<dbReference type="EMBL" id="FORF01000008">
    <property type="protein sequence ID" value="SFI92776.1"/>
    <property type="molecule type" value="Genomic_DNA"/>
</dbReference>
<dbReference type="Gene3D" id="3.90.190.10">
    <property type="entry name" value="Protein tyrosine phosphatase superfamily"/>
    <property type="match status" value="1"/>
</dbReference>
<dbReference type="OrthoDB" id="9805710at2"/>
<feature type="domain" description="Beta-lactamase hydrolase-like protein phosphatase-like" evidence="1">
    <location>
        <begin position="2"/>
        <end position="108"/>
    </location>
</feature>
<dbReference type="CDD" id="cd14503">
    <property type="entry name" value="PTP-bact"/>
    <property type="match status" value="1"/>
</dbReference>
<dbReference type="NCBIfam" id="TIGR01244">
    <property type="entry name" value="TIGR01244 family sulfur transferase"/>
    <property type="match status" value="1"/>
</dbReference>
<sequence length="141" mass="14385">MKQVSAKLHVSTQVTAADLAKAKAAGVTAIINNRPDGEEPGQPSAAENAAAAADLGLGYSHIPVAPGQYSLDEVRAFQAAMSAADGPVLAHCKTGTRSASLYAIGEALDGRMSRDDILSLGQSLGLDLAGAVRWLDANSNN</sequence>
<evidence type="ECO:0000313" key="3">
    <source>
        <dbReference type="Proteomes" id="UP000242763"/>
    </source>
</evidence>
<organism evidence="2 3">
    <name type="scientific">Aquamicrobium aerolatum DSM 21857</name>
    <dbReference type="NCBI Taxonomy" id="1121003"/>
    <lineage>
        <taxon>Bacteria</taxon>
        <taxon>Pseudomonadati</taxon>
        <taxon>Pseudomonadota</taxon>
        <taxon>Alphaproteobacteria</taxon>
        <taxon>Hyphomicrobiales</taxon>
        <taxon>Phyllobacteriaceae</taxon>
        <taxon>Aerobium</taxon>
    </lineage>
</organism>
<keyword evidence="3" id="KW-1185">Reference proteome</keyword>
<dbReference type="Proteomes" id="UP000242763">
    <property type="component" value="Unassembled WGS sequence"/>
</dbReference>